<evidence type="ECO:0000313" key="3">
    <source>
        <dbReference type="Proteomes" id="UP000245639"/>
    </source>
</evidence>
<dbReference type="AlphaFoldDB" id="A0A2U1F729"/>
<feature type="region of interest" description="Disordered" evidence="1">
    <location>
        <begin position="125"/>
        <end position="152"/>
    </location>
</feature>
<organism evidence="2 3">
    <name type="scientific">Actinomycetospora cinnamomea</name>
    <dbReference type="NCBI Taxonomy" id="663609"/>
    <lineage>
        <taxon>Bacteria</taxon>
        <taxon>Bacillati</taxon>
        <taxon>Actinomycetota</taxon>
        <taxon>Actinomycetes</taxon>
        <taxon>Pseudonocardiales</taxon>
        <taxon>Pseudonocardiaceae</taxon>
        <taxon>Actinomycetospora</taxon>
    </lineage>
</organism>
<accession>A0A2U1F729</accession>
<comment type="caution">
    <text evidence="2">The sequence shown here is derived from an EMBL/GenBank/DDBJ whole genome shotgun (WGS) entry which is preliminary data.</text>
</comment>
<name>A0A2U1F729_9PSEU</name>
<dbReference type="Proteomes" id="UP000245639">
    <property type="component" value="Unassembled WGS sequence"/>
</dbReference>
<protein>
    <submittedName>
        <fullName evidence="2">Uncharacterized protein</fullName>
    </submittedName>
</protein>
<keyword evidence="3" id="KW-1185">Reference proteome</keyword>
<proteinExistence type="predicted"/>
<sequence length="152" mass="15498">MLRLVRMAAPLAPHGVVAAPGARPRRRLARPAVIRQPWPVAAVPDAVPDGAPDAVPAGGPVRVGPVPGAVPIPGGAPVALPVPPTVVLPDAASARTDFTGAPLPAVSRPPRTLIVLRPVAGPTRRAPIRHGHVPGTPVRAHRALWGPPQPAH</sequence>
<evidence type="ECO:0000313" key="2">
    <source>
        <dbReference type="EMBL" id="PVZ08007.1"/>
    </source>
</evidence>
<evidence type="ECO:0000256" key="1">
    <source>
        <dbReference type="SAM" id="MobiDB-lite"/>
    </source>
</evidence>
<reference evidence="2 3" key="1">
    <citation type="submission" date="2018-04" db="EMBL/GenBank/DDBJ databases">
        <title>Genomic Encyclopedia of Type Strains, Phase IV (KMG-IV): sequencing the most valuable type-strain genomes for metagenomic binning, comparative biology and taxonomic classification.</title>
        <authorList>
            <person name="Goeker M."/>
        </authorList>
    </citation>
    <scope>NUCLEOTIDE SEQUENCE [LARGE SCALE GENOMIC DNA]</scope>
    <source>
        <strain evidence="2 3">DSM 45771</strain>
    </source>
</reference>
<dbReference type="EMBL" id="QEKW01000010">
    <property type="protein sequence ID" value="PVZ08007.1"/>
    <property type="molecule type" value="Genomic_DNA"/>
</dbReference>
<gene>
    <name evidence="2" type="ORF">C8D89_110161</name>
</gene>